<dbReference type="Gene3D" id="1.25.40.10">
    <property type="entry name" value="Tetratricopeptide repeat domain"/>
    <property type="match status" value="1"/>
</dbReference>
<dbReference type="EMBL" id="PSQE01000006">
    <property type="protein sequence ID" value="RHN52637.1"/>
    <property type="molecule type" value="Genomic_DNA"/>
</dbReference>
<proteinExistence type="inferred from homology"/>
<organism evidence="5">
    <name type="scientific">Medicago truncatula</name>
    <name type="common">Barrel medic</name>
    <name type="synonym">Medicago tribuloides</name>
    <dbReference type="NCBI Taxonomy" id="3880"/>
    <lineage>
        <taxon>Eukaryota</taxon>
        <taxon>Viridiplantae</taxon>
        <taxon>Streptophyta</taxon>
        <taxon>Embryophyta</taxon>
        <taxon>Tracheophyta</taxon>
        <taxon>Spermatophyta</taxon>
        <taxon>Magnoliopsida</taxon>
        <taxon>eudicotyledons</taxon>
        <taxon>Gunneridae</taxon>
        <taxon>Pentapetalae</taxon>
        <taxon>rosids</taxon>
        <taxon>fabids</taxon>
        <taxon>Fabales</taxon>
        <taxon>Fabaceae</taxon>
        <taxon>Papilionoideae</taxon>
        <taxon>50 kb inversion clade</taxon>
        <taxon>NPAAA clade</taxon>
        <taxon>Hologalegina</taxon>
        <taxon>IRL clade</taxon>
        <taxon>Trifolieae</taxon>
        <taxon>Medicago</taxon>
    </lineage>
</organism>
<evidence type="ECO:0000256" key="4">
    <source>
        <dbReference type="SAM" id="SignalP"/>
    </source>
</evidence>
<dbReference type="PROSITE" id="PS51375">
    <property type="entry name" value="PPR"/>
    <property type="match status" value="1"/>
</dbReference>
<keyword evidence="4" id="KW-0732">Signal</keyword>
<evidence type="ECO:0000256" key="1">
    <source>
        <dbReference type="ARBA" id="ARBA00007626"/>
    </source>
</evidence>
<reference evidence="5" key="1">
    <citation type="journal article" date="2018" name="Nat. Plants">
        <title>Whole-genome landscape of Medicago truncatula symbiotic genes.</title>
        <authorList>
            <person name="Pecrix Y."/>
            <person name="Gamas P."/>
            <person name="Carrere S."/>
        </authorList>
    </citation>
    <scope>NUCLEOTIDE SEQUENCE</scope>
    <source>
        <tissue evidence="5">Leaves</tissue>
    </source>
</reference>
<gene>
    <name evidence="5" type="ORF">MtrunA17_Chr6g0482671</name>
</gene>
<dbReference type="NCBIfam" id="TIGR00756">
    <property type="entry name" value="PPR"/>
    <property type="match status" value="1"/>
</dbReference>
<evidence type="ECO:0000313" key="5">
    <source>
        <dbReference type="EMBL" id="RHN52637.1"/>
    </source>
</evidence>
<protein>
    <submittedName>
        <fullName evidence="5">Putative pentatricopeptide</fullName>
    </submittedName>
</protein>
<dbReference type="PANTHER" id="PTHR47941">
    <property type="entry name" value="PENTATRICOPEPTIDE REPEAT-CONTAINING PROTEIN 3, MITOCHONDRIAL"/>
    <property type="match status" value="1"/>
</dbReference>
<name>A0A396HP43_MEDTR</name>
<evidence type="ECO:0000256" key="2">
    <source>
        <dbReference type="ARBA" id="ARBA00022737"/>
    </source>
</evidence>
<evidence type="ECO:0000256" key="3">
    <source>
        <dbReference type="PROSITE-ProRule" id="PRU00708"/>
    </source>
</evidence>
<feature type="chain" id="PRO_5017308424" evidence="4">
    <location>
        <begin position="22"/>
        <end position="148"/>
    </location>
</feature>
<accession>A0A396HP43</accession>
<dbReference type="Pfam" id="PF13041">
    <property type="entry name" value="PPR_2"/>
    <property type="match status" value="1"/>
</dbReference>
<dbReference type="Proteomes" id="UP000265566">
    <property type="component" value="Chromosome 6"/>
</dbReference>
<dbReference type="InterPro" id="IPR011990">
    <property type="entry name" value="TPR-like_helical_dom_sf"/>
</dbReference>
<feature type="signal peptide" evidence="4">
    <location>
        <begin position="1"/>
        <end position="21"/>
    </location>
</feature>
<comment type="caution">
    <text evidence="5">The sequence shown here is derived from an EMBL/GenBank/DDBJ whole genome shotgun (WGS) entry which is preliminary data.</text>
</comment>
<comment type="similarity">
    <text evidence="1">Belongs to the PPR family. P subfamily.</text>
</comment>
<dbReference type="Pfam" id="PF01535">
    <property type="entry name" value="PPR"/>
    <property type="match status" value="1"/>
</dbReference>
<sequence length="148" mass="16483">MVASLFLPSFLVCYILNLIHSLNVDHYVSEFNHMLNIKLTPPIFKFGKILGSLVKINHFHTVISLSRLIELRGIQTDIVNLNILVNCFCQLGQLNYAFSVLAKILKMGYQPDTVTLTTLIKGLCRSGQVSYGTLINGLCKIGETRAAL</sequence>
<dbReference type="Gramene" id="rna37331">
    <property type="protein sequence ID" value="RHN52637.1"/>
    <property type="gene ID" value="gene37331"/>
</dbReference>
<dbReference type="InterPro" id="IPR002885">
    <property type="entry name" value="PPR_rpt"/>
</dbReference>
<feature type="repeat" description="PPR" evidence="3">
    <location>
        <begin position="77"/>
        <end position="111"/>
    </location>
</feature>
<dbReference type="AlphaFoldDB" id="A0A396HP43"/>
<keyword evidence="2" id="KW-0677">Repeat</keyword>